<dbReference type="AlphaFoldDB" id="A0AAD1XNB5"/>
<evidence type="ECO:0000313" key="2">
    <source>
        <dbReference type="Proteomes" id="UP001295684"/>
    </source>
</evidence>
<dbReference type="EMBL" id="CAMPGE010017346">
    <property type="protein sequence ID" value="CAI2375840.1"/>
    <property type="molecule type" value="Genomic_DNA"/>
</dbReference>
<sequence>MSQINVILIPQSQGSLLLQSPNNPSSNFQNFPTCFQVVKCRPSNLRSKPNDFCLQIFALQTEYKMLFPRVHSNIDKPHCRSSLNRFKRRTNSLQEVPRLACNRYGCLVTRIQQVSHSSCREEHRSEDNIFQLHAHRLFQHAGHLDLPLIICNRCADQVLRTTNTLWVQSRFEYENSVEIRSMTRICVHPSVIV</sequence>
<name>A0AAD1XNB5_EUPCR</name>
<keyword evidence="2" id="KW-1185">Reference proteome</keyword>
<organism evidence="1 2">
    <name type="scientific">Euplotes crassus</name>
    <dbReference type="NCBI Taxonomy" id="5936"/>
    <lineage>
        <taxon>Eukaryota</taxon>
        <taxon>Sar</taxon>
        <taxon>Alveolata</taxon>
        <taxon>Ciliophora</taxon>
        <taxon>Intramacronucleata</taxon>
        <taxon>Spirotrichea</taxon>
        <taxon>Hypotrichia</taxon>
        <taxon>Euplotida</taxon>
        <taxon>Euplotidae</taxon>
        <taxon>Moneuplotes</taxon>
    </lineage>
</organism>
<dbReference type="Proteomes" id="UP001295684">
    <property type="component" value="Unassembled WGS sequence"/>
</dbReference>
<accession>A0AAD1XNB5</accession>
<protein>
    <submittedName>
        <fullName evidence="1">Uncharacterized protein</fullName>
    </submittedName>
</protein>
<gene>
    <name evidence="1" type="ORF">ECRASSUSDP1_LOCUS17206</name>
</gene>
<reference evidence="1" key="1">
    <citation type="submission" date="2023-07" db="EMBL/GenBank/DDBJ databases">
        <authorList>
            <consortium name="AG Swart"/>
            <person name="Singh M."/>
            <person name="Singh A."/>
            <person name="Seah K."/>
            <person name="Emmerich C."/>
        </authorList>
    </citation>
    <scope>NUCLEOTIDE SEQUENCE</scope>
    <source>
        <strain evidence="1">DP1</strain>
    </source>
</reference>
<evidence type="ECO:0000313" key="1">
    <source>
        <dbReference type="EMBL" id="CAI2375840.1"/>
    </source>
</evidence>
<proteinExistence type="predicted"/>
<comment type="caution">
    <text evidence="1">The sequence shown here is derived from an EMBL/GenBank/DDBJ whole genome shotgun (WGS) entry which is preliminary data.</text>
</comment>